<evidence type="ECO:0000256" key="1">
    <source>
        <dbReference type="ARBA" id="ARBA00022801"/>
    </source>
</evidence>
<dbReference type="PANTHER" id="PTHR43156">
    <property type="entry name" value="STAGE II SPORULATION PROTEIN E-RELATED"/>
    <property type="match status" value="1"/>
</dbReference>
<dbReference type="Proteomes" id="UP001500620">
    <property type="component" value="Unassembled WGS sequence"/>
</dbReference>
<gene>
    <name evidence="3" type="ORF">GCM10022255_110690</name>
</gene>
<sequence>MTVTGDQWRGAIANLLQRTRRALPDDLAADVAAAAPPGLDVRMYLVDQEQRALHGVPRPDAELPEPLMVESTTAGRVFMTVEPLVSTAAGRPARLWMPLLDGTERLGVLEFIALSDLVFDDDVTFGCDLFGQLVGHLVAAKIPYGDALLKVKRTRRMSEASELVWRLLPPLTFVCNTMTVSAILEPCYEVGGDGFDYAINGPLLFFAIFDTAGHELRAGLGTAVVMSAIRAARRSGAGLYALPRAADQALEVHLPELRFTTAFLAELDLASGRLRYINAGHPQPLLIRHGKVVRSLVGGRRMPLGLDDSQIEIAEEMLERGDQLLLFTDGVTEARDRAGEPFGTERLIDLVQRNAGHLPAPETLRRLCHAALSHYDGPPADDATLLLVEWSQKAAAAMMPTTA</sequence>
<keyword evidence="4" id="KW-1185">Reference proteome</keyword>
<comment type="caution">
    <text evidence="3">The sequence shown here is derived from an EMBL/GenBank/DDBJ whole genome shotgun (WGS) entry which is preliminary data.</text>
</comment>
<dbReference type="EMBL" id="BAABAT010000077">
    <property type="protein sequence ID" value="GAA4263707.1"/>
    <property type="molecule type" value="Genomic_DNA"/>
</dbReference>
<dbReference type="PANTHER" id="PTHR43156:SF2">
    <property type="entry name" value="STAGE II SPORULATION PROTEIN E"/>
    <property type="match status" value="1"/>
</dbReference>
<feature type="domain" description="PPM-type phosphatase" evidence="2">
    <location>
        <begin position="175"/>
        <end position="390"/>
    </location>
</feature>
<dbReference type="RefSeq" id="WP_345143561.1">
    <property type="nucleotide sequence ID" value="NZ_BAABAT010000077.1"/>
</dbReference>
<dbReference type="Gene3D" id="3.60.40.10">
    <property type="entry name" value="PPM-type phosphatase domain"/>
    <property type="match status" value="1"/>
</dbReference>
<accession>A0ABP8DV11</accession>
<dbReference type="InterPro" id="IPR036457">
    <property type="entry name" value="PPM-type-like_dom_sf"/>
</dbReference>
<dbReference type="SMART" id="SM00331">
    <property type="entry name" value="PP2C_SIG"/>
    <property type="match status" value="1"/>
</dbReference>
<evidence type="ECO:0000313" key="3">
    <source>
        <dbReference type="EMBL" id="GAA4263707.1"/>
    </source>
</evidence>
<organism evidence="3 4">
    <name type="scientific">Dactylosporangium darangshiense</name>
    <dbReference type="NCBI Taxonomy" id="579108"/>
    <lineage>
        <taxon>Bacteria</taxon>
        <taxon>Bacillati</taxon>
        <taxon>Actinomycetota</taxon>
        <taxon>Actinomycetes</taxon>
        <taxon>Micromonosporales</taxon>
        <taxon>Micromonosporaceae</taxon>
        <taxon>Dactylosporangium</taxon>
    </lineage>
</organism>
<dbReference type="InterPro" id="IPR001932">
    <property type="entry name" value="PPM-type_phosphatase-like_dom"/>
</dbReference>
<dbReference type="InterPro" id="IPR052016">
    <property type="entry name" value="Bact_Sigma-Reg"/>
</dbReference>
<evidence type="ECO:0000259" key="2">
    <source>
        <dbReference type="SMART" id="SM00331"/>
    </source>
</evidence>
<evidence type="ECO:0000313" key="4">
    <source>
        <dbReference type="Proteomes" id="UP001500620"/>
    </source>
</evidence>
<name>A0ABP8DV11_9ACTN</name>
<keyword evidence="1" id="KW-0378">Hydrolase</keyword>
<proteinExistence type="predicted"/>
<dbReference type="SUPFAM" id="SSF81606">
    <property type="entry name" value="PP2C-like"/>
    <property type="match status" value="1"/>
</dbReference>
<dbReference type="Pfam" id="PF07228">
    <property type="entry name" value="SpoIIE"/>
    <property type="match status" value="1"/>
</dbReference>
<protein>
    <submittedName>
        <fullName evidence="3">PP2C family protein-serine/threonine phosphatase</fullName>
    </submittedName>
</protein>
<reference evidence="4" key="1">
    <citation type="journal article" date="2019" name="Int. J. Syst. Evol. Microbiol.">
        <title>The Global Catalogue of Microorganisms (GCM) 10K type strain sequencing project: providing services to taxonomists for standard genome sequencing and annotation.</title>
        <authorList>
            <consortium name="The Broad Institute Genomics Platform"/>
            <consortium name="The Broad Institute Genome Sequencing Center for Infectious Disease"/>
            <person name="Wu L."/>
            <person name="Ma J."/>
        </authorList>
    </citation>
    <scope>NUCLEOTIDE SEQUENCE [LARGE SCALE GENOMIC DNA]</scope>
    <source>
        <strain evidence="4">JCM 17441</strain>
    </source>
</reference>